<keyword evidence="2" id="KW-1185">Reference proteome</keyword>
<protein>
    <submittedName>
        <fullName evidence="1">Uncharacterized protein</fullName>
    </submittedName>
</protein>
<sequence>MKTFVVSLLSFIAGIAAMFVLHLEDTVSDSKIKVTQDLESFTYITENLNQNDLEAVSRLSCNILNGAILAANTITETPHRNLSASDEKRFITFQEKAQKLLKNKDVCART</sequence>
<name>A0A6L9MUN0_9ALTE</name>
<organism evidence="1 2">
    <name type="scientific">Alteromonas hispanica</name>
    <dbReference type="NCBI Taxonomy" id="315421"/>
    <lineage>
        <taxon>Bacteria</taxon>
        <taxon>Pseudomonadati</taxon>
        <taxon>Pseudomonadota</taxon>
        <taxon>Gammaproteobacteria</taxon>
        <taxon>Alteromonadales</taxon>
        <taxon>Alteromonadaceae</taxon>
        <taxon>Alteromonas/Salinimonas group</taxon>
        <taxon>Alteromonas</taxon>
    </lineage>
</organism>
<dbReference type="Proteomes" id="UP000478837">
    <property type="component" value="Unassembled WGS sequence"/>
</dbReference>
<proteinExistence type="predicted"/>
<reference evidence="1 2" key="1">
    <citation type="submission" date="2020-01" db="EMBL/GenBank/DDBJ databases">
        <title>Genomes of bacteria type strains.</title>
        <authorList>
            <person name="Chen J."/>
            <person name="Zhu S."/>
            <person name="Yang J."/>
        </authorList>
    </citation>
    <scope>NUCLEOTIDE SEQUENCE [LARGE SCALE GENOMIC DNA]</scope>
    <source>
        <strain evidence="1 2">LMG 22958</strain>
    </source>
</reference>
<dbReference type="AlphaFoldDB" id="A0A6L9MUN0"/>
<dbReference type="RefSeq" id="WP_163111829.1">
    <property type="nucleotide sequence ID" value="NZ_JAAAWP010000005.1"/>
</dbReference>
<accession>A0A6L9MUN0</accession>
<gene>
    <name evidence="1" type="ORF">GTW09_10485</name>
</gene>
<comment type="caution">
    <text evidence="1">The sequence shown here is derived from an EMBL/GenBank/DDBJ whole genome shotgun (WGS) entry which is preliminary data.</text>
</comment>
<evidence type="ECO:0000313" key="2">
    <source>
        <dbReference type="Proteomes" id="UP000478837"/>
    </source>
</evidence>
<dbReference type="EMBL" id="JAAAWP010000005">
    <property type="protein sequence ID" value="NDW21949.1"/>
    <property type="molecule type" value="Genomic_DNA"/>
</dbReference>
<evidence type="ECO:0000313" key="1">
    <source>
        <dbReference type="EMBL" id="NDW21949.1"/>
    </source>
</evidence>